<keyword evidence="4" id="KW-1185">Reference proteome</keyword>
<dbReference type="EMBL" id="KV454290">
    <property type="protein sequence ID" value="ODQ75594.1"/>
    <property type="molecule type" value="Genomic_DNA"/>
</dbReference>
<reference evidence="3 4" key="1">
    <citation type="journal article" date="2016" name="Proc. Natl. Acad. Sci. U.S.A.">
        <title>Comparative genomics of biotechnologically important yeasts.</title>
        <authorList>
            <person name="Riley R."/>
            <person name="Haridas S."/>
            <person name="Wolfe K.H."/>
            <person name="Lopes M.R."/>
            <person name="Hittinger C.T."/>
            <person name="Goeker M."/>
            <person name="Salamov A.A."/>
            <person name="Wisecaver J.H."/>
            <person name="Long T.M."/>
            <person name="Calvey C.H."/>
            <person name="Aerts A.L."/>
            <person name="Barry K.W."/>
            <person name="Choi C."/>
            <person name="Clum A."/>
            <person name="Coughlan A.Y."/>
            <person name="Deshpande S."/>
            <person name="Douglass A.P."/>
            <person name="Hanson S.J."/>
            <person name="Klenk H.-P."/>
            <person name="LaButti K.M."/>
            <person name="Lapidus A."/>
            <person name="Lindquist E.A."/>
            <person name="Lipzen A.M."/>
            <person name="Meier-Kolthoff J.P."/>
            <person name="Ohm R.A."/>
            <person name="Otillar R.P."/>
            <person name="Pangilinan J.L."/>
            <person name="Peng Y."/>
            <person name="Rokas A."/>
            <person name="Rosa C.A."/>
            <person name="Scheuner C."/>
            <person name="Sibirny A.A."/>
            <person name="Slot J.C."/>
            <person name="Stielow J.B."/>
            <person name="Sun H."/>
            <person name="Kurtzman C.P."/>
            <person name="Blackwell M."/>
            <person name="Grigoriev I.V."/>
            <person name="Jeffries T.W."/>
        </authorList>
    </citation>
    <scope>NUCLEOTIDE SEQUENCE [LARGE SCALE GENOMIC DNA]</scope>
    <source>
        <strain evidence="3 4">NRRL Y-11557</strain>
    </source>
</reference>
<dbReference type="OrthoDB" id="10482153at2759"/>
<keyword evidence="2" id="KW-0472">Membrane</keyword>
<sequence length="209" mass="23169">MAFQKTTNQTLDLNDSTASSFTKFANAINGTYYNVTETAPARVTITSYLITPDGVVDVYEHDASDGLEDAKDNLLHIILPLSIFTAIGLLGLAAYLYASMKKYMKEAICNAVLSQELEDSRKRRNNNRGSNQDADASDSAPLQKPPAVHIKDKLDSLSADDSLKDIEKDGFNSCDCSYEDARNRHVPKYSNKLARAWRWASTSVRGDYN</sequence>
<evidence type="ECO:0000313" key="3">
    <source>
        <dbReference type="EMBL" id="ODQ75594.1"/>
    </source>
</evidence>
<name>A0A1E3QDN9_LIPST</name>
<gene>
    <name evidence="3" type="ORF">LIPSTDRAFT_68206</name>
</gene>
<evidence type="ECO:0000256" key="1">
    <source>
        <dbReference type="SAM" id="MobiDB-lite"/>
    </source>
</evidence>
<protein>
    <submittedName>
        <fullName evidence="3">Uncharacterized protein</fullName>
    </submittedName>
</protein>
<feature type="transmembrane region" description="Helical" evidence="2">
    <location>
        <begin position="74"/>
        <end position="98"/>
    </location>
</feature>
<dbReference type="AlphaFoldDB" id="A0A1E3QDN9"/>
<evidence type="ECO:0000256" key="2">
    <source>
        <dbReference type="SAM" id="Phobius"/>
    </source>
</evidence>
<accession>A0A1E3QDN9</accession>
<evidence type="ECO:0000313" key="4">
    <source>
        <dbReference type="Proteomes" id="UP000094385"/>
    </source>
</evidence>
<feature type="region of interest" description="Disordered" evidence="1">
    <location>
        <begin position="120"/>
        <end position="145"/>
    </location>
</feature>
<organism evidence="3 4">
    <name type="scientific">Lipomyces starkeyi NRRL Y-11557</name>
    <dbReference type="NCBI Taxonomy" id="675824"/>
    <lineage>
        <taxon>Eukaryota</taxon>
        <taxon>Fungi</taxon>
        <taxon>Dikarya</taxon>
        <taxon>Ascomycota</taxon>
        <taxon>Saccharomycotina</taxon>
        <taxon>Lipomycetes</taxon>
        <taxon>Lipomycetales</taxon>
        <taxon>Lipomycetaceae</taxon>
        <taxon>Lipomyces</taxon>
    </lineage>
</organism>
<proteinExistence type="predicted"/>
<keyword evidence="2" id="KW-0812">Transmembrane</keyword>
<dbReference type="Proteomes" id="UP000094385">
    <property type="component" value="Unassembled WGS sequence"/>
</dbReference>
<keyword evidence="2" id="KW-1133">Transmembrane helix</keyword>